<dbReference type="EMBL" id="LAZR01005129">
    <property type="protein sequence ID" value="KKN02597.1"/>
    <property type="molecule type" value="Genomic_DNA"/>
</dbReference>
<name>A0A0F9MT87_9ZZZZ</name>
<evidence type="ECO:0000259" key="1">
    <source>
        <dbReference type="Pfam" id="PF00733"/>
    </source>
</evidence>
<dbReference type="InterPro" id="IPR051786">
    <property type="entry name" value="ASN_synthetase/amidase"/>
</dbReference>
<dbReference type="CDD" id="cd01991">
    <property type="entry name" value="Asn_synthase_B_C"/>
    <property type="match status" value="1"/>
</dbReference>
<dbReference type="SUPFAM" id="SSF52402">
    <property type="entry name" value="Adenine nucleotide alpha hydrolases-like"/>
    <property type="match status" value="1"/>
</dbReference>
<dbReference type="Pfam" id="PF00733">
    <property type="entry name" value="Asn_synthase"/>
    <property type="match status" value="1"/>
</dbReference>
<dbReference type="PANTHER" id="PTHR43284">
    <property type="entry name" value="ASPARAGINE SYNTHETASE (GLUTAMINE-HYDROLYZING)"/>
    <property type="match status" value="1"/>
</dbReference>
<reference evidence="2" key="1">
    <citation type="journal article" date="2015" name="Nature">
        <title>Complex archaea that bridge the gap between prokaryotes and eukaryotes.</title>
        <authorList>
            <person name="Spang A."/>
            <person name="Saw J.H."/>
            <person name="Jorgensen S.L."/>
            <person name="Zaremba-Niedzwiedzka K."/>
            <person name="Martijn J."/>
            <person name="Lind A.E."/>
            <person name="van Eijk R."/>
            <person name="Schleper C."/>
            <person name="Guy L."/>
            <person name="Ettema T.J."/>
        </authorList>
    </citation>
    <scope>NUCLEOTIDE SEQUENCE</scope>
</reference>
<accession>A0A0F9MT87</accession>
<dbReference type="Gene3D" id="3.60.20.10">
    <property type="entry name" value="Glutamine Phosphoribosylpyrophosphate, subunit 1, domain 1"/>
    <property type="match status" value="1"/>
</dbReference>
<dbReference type="GO" id="GO:0004066">
    <property type="term" value="F:asparagine synthase (glutamine-hydrolyzing) activity"/>
    <property type="evidence" value="ECO:0007669"/>
    <property type="project" value="InterPro"/>
</dbReference>
<dbReference type="AlphaFoldDB" id="A0A0F9MT87"/>
<feature type="domain" description="Asparagine synthetase" evidence="1">
    <location>
        <begin position="152"/>
        <end position="287"/>
    </location>
</feature>
<protein>
    <recommendedName>
        <fullName evidence="1">Asparagine synthetase domain-containing protein</fullName>
    </recommendedName>
</protein>
<comment type="caution">
    <text evidence="2">The sequence shown here is derived from an EMBL/GenBank/DDBJ whole genome shotgun (WGS) entry which is preliminary data.</text>
</comment>
<sequence length="347" mass="40127">MDKVTGKAVYEDPQKPDLTGQIGSISRDPFGVNPLYYIDSEKGFFWASEMKDLIPFVKEYGLDWTLNEEVLFEYMMFRYTAGRNTLIKKVKRVLPGEILFFDKSERGTINKRTYYGWDRKNEKEFITSEDEALEFIEGKLIENIKQMYSDDTAVILSGGVDSSLLAALTSMDVKKGITTFSTVFKDDKDERKYSDLVAEQFGTDHHNYMIDSESYADSYLKAVWHNDEPINFANSVAIMMMSKFAEEKGFNKIMAGEGADEVFAGYGFFFDPRPLMYRTQYALPSDIMCLLNIKPNTNHFEYRLDLLKDNAYKHIIRDSINPKTIEILEKIKKIGNFYRVRSNPLLP</sequence>
<proteinExistence type="predicted"/>
<dbReference type="InterPro" id="IPR029055">
    <property type="entry name" value="Ntn_hydrolases_N"/>
</dbReference>
<dbReference type="GO" id="GO:0006529">
    <property type="term" value="P:asparagine biosynthetic process"/>
    <property type="evidence" value="ECO:0007669"/>
    <property type="project" value="InterPro"/>
</dbReference>
<gene>
    <name evidence="2" type="ORF">LCGC14_1116000</name>
</gene>
<dbReference type="InterPro" id="IPR001962">
    <property type="entry name" value="Asn_synthase"/>
</dbReference>
<dbReference type="Gene3D" id="3.40.50.620">
    <property type="entry name" value="HUPs"/>
    <property type="match status" value="1"/>
</dbReference>
<dbReference type="InterPro" id="IPR014729">
    <property type="entry name" value="Rossmann-like_a/b/a_fold"/>
</dbReference>
<dbReference type="SUPFAM" id="SSF56235">
    <property type="entry name" value="N-terminal nucleophile aminohydrolases (Ntn hydrolases)"/>
    <property type="match status" value="1"/>
</dbReference>
<dbReference type="PANTHER" id="PTHR43284:SF1">
    <property type="entry name" value="ASPARAGINE SYNTHETASE"/>
    <property type="match status" value="1"/>
</dbReference>
<evidence type="ECO:0000313" key="2">
    <source>
        <dbReference type="EMBL" id="KKN02597.1"/>
    </source>
</evidence>
<organism evidence="2">
    <name type="scientific">marine sediment metagenome</name>
    <dbReference type="NCBI Taxonomy" id="412755"/>
    <lineage>
        <taxon>unclassified sequences</taxon>
        <taxon>metagenomes</taxon>
        <taxon>ecological metagenomes</taxon>
    </lineage>
</organism>